<reference evidence="1 2" key="1">
    <citation type="submission" date="2009-02" db="EMBL/GenBank/DDBJ databases">
        <authorList>
            <person name="Fulton L."/>
            <person name="Clifton S."/>
            <person name="Fulton B."/>
            <person name="Xu J."/>
            <person name="Minx P."/>
            <person name="Pepin K.H."/>
            <person name="Johnson M."/>
            <person name="Bhonagiri V."/>
            <person name="Nash W.E."/>
            <person name="Mardis E.R."/>
            <person name="Wilson R.K."/>
        </authorList>
    </citation>
    <scope>NUCLEOTIDE SEQUENCE [LARGE SCALE GENOMIC DNA]</scope>
    <source>
        <strain evidence="1 2">DSM 16841</strain>
    </source>
</reference>
<name>C0FV14_9FIRM</name>
<proteinExistence type="predicted"/>
<dbReference type="EMBL" id="ACFY01000096">
    <property type="protein sequence ID" value="EEG93618.1"/>
    <property type="molecule type" value="Genomic_DNA"/>
</dbReference>
<gene>
    <name evidence="1" type="ORF">ROSEINA2194_02585</name>
</gene>
<comment type="caution">
    <text evidence="1">The sequence shown here is derived from an EMBL/GenBank/DDBJ whole genome shotgun (WGS) entry which is preliminary data.</text>
</comment>
<accession>C0FV14</accession>
<evidence type="ECO:0000313" key="1">
    <source>
        <dbReference type="EMBL" id="EEG93618.1"/>
    </source>
</evidence>
<organism evidence="1 2">
    <name type="scientific">Roseburia inulinivorans DSM 16841</name>
    <dbReference type="NCBI Taxonomy" id="622312"/>
    <lineage>
        <taxon>Bacteria</taxon>
        <taxon>Bacillati</taxon>
        <taxon>Bacillota</taxon>
        <taxon>Clostridia</taxon>
        <taxon>Lachnospirales</taxon>
        <taxon>Lachnospiraceae</taxon>
        <taxon>Roseburia</taxon>
    </lineage>
</organism>
<protein>
    <submittedName>
        <fullName evidence="1">Uncharacterized protein</fullName>
    </submittedName>
</protein>
<sequence>MGKLWKNRKKIIEKDIRKYFWKIFAKPYLYNLKENMKLAVKCVMVLMNDKSLGKRYV</sequence>
<reference evidence="1 2" key="2">
    <citation type="submission" date="2009-03" db="EMBL/GenBank/DDBJ databases">
        <title>Draft genome sequence of Roseburia inulinivorans (DSM 16841).</title>
        <authorList>
            <person name="Sudarsanam P."/>
            <person name="Ley R."/>
            <person name="Guruge J."/>
            <person name="Turnbaugh P.J."/>
            <person name="Mahowald M."/>
            <person name="Liep D."/>
            <person name="Gordon J."/>
        </authorList>
    </citation>
    <scope>NUCLEOTIDE SEQUENCE [LARGE SCALE GENOMIC DNA]</scope>
    <source>
        <strain evidence="1 2">DSM 16841</strain>
    </source>
</reference>
<evidence type="ECO:0000313" key="2">
    <source>
        <dbReference type="Proteomes" id="UP000003561"/>
    </source>
</evidence>
<dbReference type="Proteomes" id="UP000003561">
    <property type="component" value="Unassembled WGS sequence"/>
</dbReference>
<dbReference type="AlphaFoldDB" id="C0FV14"/>